<feature type="domain" description="Cytochrome c" evidence="8">
    <location>
        <begin position="462"/>
        <end position="676"/>
    </location>
</feature>
<keyword evidence="7" id="KW-0812">Transmembrane</keyword>
<keyword evidence="1 6" id="KW-0349">Heme</keyword>
<gene>
    <name evidence="9" type="ORF">DSM106972_039930</name>
</gene>
<reference evidence="9" key="1">
    <citation type="submission" date="2018-12" db="EMBL/GenBank/DDBJ databases">
        <authorList>
            <person name="Will S."/>
            <person name="Neumann-Schaal M."/>
            <person name="Henke P."/>
        </authorList>
    </citation>
    <scope>NUCLEOTIDE SEQUENCE</scope>
    <source>
        <strain evidence="9">PCC 7102</strain>
    </source>
</reference>
<keyword evidence="10" id="KW-1185">Reference proteome</keyword>
<dbReference type="GO" id="GO:0020037">
    <property type="term" value="F:heme binding"/>
    <property type="evidence" value="ECO:0007669"/>
    <property type="project" value="InterPro"/>
</dbReference>
<evidence type="ECO:0000259" key="8">
    <source>
        <dbReference type="PROSITE" id="PS51007"/>
    </source>
</evidence>
<keyword evidence="7" id="KW-1133">Transmembrane helix</keyword>
<proteinExistence type="predicted"/>
<dbReference type="GO" id="GO:0009055">
    <property type="term" value="F:electron transfer activity"/>
    <property type="evidence" value="ECO:0007669"/>
    <property type="project" value="InterPro"/>
</dbReference>
<dbReference type="Gene3D" id="1.10.760.10">
    <property type="entry name" value="Cytochrome c-like domain"/>
    <property type="match status" value="1"/>
</dbReference>
<keyword evidence="4" id="KW-0560">Oxidoreductase</keyword>
<feature type="transmembrane region" description="Helical" evidence="7">
    <location>
        <begin position="25"/>
        <end position="44"/>
    </location>
</feature>
<evidence type="ECO:0000256" key="5">
    <source>
        <dbReference type="ARBA" id="ARBA00023004"/>
    </source>
</evidence>
<name>A0A433VGF8_9CYAN</name>
<dbReference type="RefSeq" id="WP_186538724.1">
    <property type="nucleotide sequence ID" value="NZ_RSCL01000009.1"/>
</dbReference>
<dbReference type="Proteomes" id="UP000271624">
    <property type="component" value="Unassembled WGS sequence"/>
</dbReference>
<evidence type="ECO:0000256" key="3">
    <source>
        <dbReference type="ARBA" id="ARBA00022729"/>
    </source>
</evidence>
<comment type="caution">
    <text evidence="9">The sequence shown here is derived from an EMBL/GenBank/DDBJ whole genome shotgun (WGS) entry which is preliminary data.</text>
</comment>
<sequence length="681" mass="72574">MLSSPKSQPSNESETSSTSWLNSAALRRTAILVFLISFIVFWGFQIDITLPNTPSLQKTLTPSIQPTAQEIGSYDVLGQTVSKDEAASLLQTDAGKAFLSPGNGAVEINKDLIKLGRDSFYKETFGNEVFITDVTGILNGPLNIGNLTKAILALRGGHTTNLQVEMDRDMQVGNREFKKGDIINTGLDVATGSLFPLGVVANINNGKVRVGITCAACHAKVNDEGKIIEGAPNNDLDTGTILALASNSAAWFRQTGVNPTQIASGNNTYIDANGKTEHLPNVEALERAVDEHLLSWAPGNFDSSGDNKNNPAQNPSSYTLGAHPYGWSGFAALGWFKGLTTLNSNVHATNSDLTTGGDSSQDLLGIDKETYLGILLQNSANSKFKLPSGAKPSQFLNKIDPTPGTPAINEVIKMPGFPLGSRFILDGLMANSPGMPVALQLNGMSAFQNSLAPPAYESNNIKSIQQGAKIFSNAGCVTCHSGRYFTNNHVIAEDEIQSQPSRALALAKFPKVFAKPQTYTPDTRTPLPANLSILNIPTDSVSEQDYKLAYAIGNSGGYKVPSLIGLHVTAPYLHDGGVAVGKDALQINENDYQIVNPNQLGLAGTSLNNIVPDAGASLRALIDRNLRNQVIAANRANPDLVLSNADGSGHNYWVDKQAGFTIQDQNNLIEYLLSLDNPGNG</sequence>
<evidence type="ECO:0000256" key="2">
    <source>
        <dbReference type="ARBA" id="ARBA00022723"/>
    </source>
</evidence>
<dbReference type="GO" id="GO:0004130">
    <property type="term" value="F:cytochrome-c peroxidase activity"/>
    <property type="evidence" value="ECO:0007669"/>
    <property type="project" value="TreeGrafter"/>
</dbReference>
<protein>
    <recommendedName>
        <fullName evidence="8">Cytochrome c domain-containing protein</fullName>
    </recommendedName>
</protein>
<dbReference type="InterPro" id="IPR036909">
    <property type="entry name" value="Cyt_c-like_dom_sf"/>
</dbReference>
<keyword evidence="3" id="KW-0732">Signal</keyword>
<dbReference type="PANTHER" id="PTHR30600">
    <property type="entry name" value="CYTOCHROME C PEROXIDASE-RELATED"/>
    <property type="match status" value="1"/>
</dbReference>
<dbReference type="PANTHER" id="PTHR30600:SF10">
    <property type="entry name" value="BLL6722 PROTEIN"/>
    <property type="match status" value="1"/>
</dbReference>
<keyword evidence="2 6" id="KW-0479">Metal-binding</keyword>
<dbReference type="InterPro" id="IPR051395">
    <property type="entry name" value="Cytochrome_c_Peroxidase/MauG"/>
</dbReference>
<evidence type="ECO:0000256" key="6">
    <source>
        <dbReference type="PROSITE-ProRule" id="PRU00433"/>
    </source>
</evidence>
<evidence type="ECO:0000256" key="7">
    <source>
        <dbReference type="SAM" id="Phobius"/>
    </source>
</evidence>
<evidence type="ECO:0000313" key="10">
    <source>
        <dbReference type="Proteomes" id="UP000271624"/>
    </source>
</evidence>
<dbReference type="SUPFAM" id="SSF46626">
    <property type="entry name" value="Cytochrome c"/>
    <property type="match status" value="1"/>
</dbReference>
<dbReference type="GO" id="GO:0046872">
    <property type="term" value="F:metal ion binding"/>
    <property type="evidence" value="ECO:0007669"/>
    <property type="project" value="UniProtKB-KW"/>
</dbReference>
<organism evidence="9 10">
    <name type="scientific">Dulcicalothrix desertica PCC 7102</name>
    <dbReference type="NCBI Taxonomy" id="232991"/>
    <lineage>
        <taxon>Bacteria</taxon>
        <taxon>Bacillati</taxon>
        <taxon>Cyanobacteriota</taxon>
        <taxon>Cyanophyceae</taxon>
        <taxon>Nostocales</taxon>
        <taxon>Calotrichaceae</taxon>
        <taxon>Dulcicalothrix</taxon>
    </lineage>
</organism>
<keyword evidence="7" id="KW-0472">Membrane</keyword>
<evidence type="ECO:0000256" key="4">
    <source>
        <dbReference type="ARBA" id="ARBA00023002"/>
    </source>
</evidence>
<dbReference type="InterPro" id="IPR009056">
    <property type="entry name" value="Cyt_c-like_dom"/>
</dbReference>
<dbReference type="EMBL" id="RSCL01000009">
    <property type="protein sequence ID" value="RUT05172.1"/>
    <property type="molecule type" value="Genomic_DNA"/>
</dbReference>
<evidence type="ECO:0000313" key="9">
    <source>
        <dbReference type="EMBL" id="RUT05172.1"/>
    </source>
</evidence>
<evidence type="ECO:0000256" key="1">
    <source>
        <dbReference type="ARBA" id="ARBA00022617"/>
    </source>
</evidence>
<accession>A0A433VGF8</accession>
<keyword evidence="5 6" id="KW-0408">Iron</keyword>
<dbReference type="AlphaFoldDB" id="A0A433VGF8"/>
<reference evidence="9" key="2">
    <citation type="journal article" date="2019" name="Genome Biol. Evol.">
        <title>Day and night: Metabolic profiles and evolutionary relationships of six axenic non-marine cyanobacteria.</title>
        <authorList>
            <person name="Will S.E."/>
            <person name="Henke P."/>
            <person name="Boedeker C."/>
            <person name="Huang S."/>
            <person name="Brinkmann H."/>
            <person name="Rohde M."/>
            <person name="Jarek M."/>
            <person name="Friedl T."/>
            <person name="Seufert S."/>
            <person name="Schumacher M."/>
            <person name="Overmann J."/>
            <person name="Neumann-Schaal M."/>
            <person name="Petersen J."/>
        </authorList>
    </citation>
    <scope>NUCLEOTIDE SEQUENCE [LARGE SCALE GENOMIC DNA]</scope>
    <source>
        <strain evidence="9">PCC 7102</strain>
    </source>
</reference>
<dbReference type="PROSITE" id="PS51007">
    <property type="entry name" value="CYTC"/>
    <property type="match status" value="1"/>
</dbReference>